<comment type="caution">
    <text evidence="2">The sequence shown here is derived from an EMBL/GenBank/DDBJ whole genome shotgun (WGS) entry which is preliminary data.</text>
</comment>
<dbReference type="EMBL" id="AUZX01003342">
    <property type="protein sequence ID" value="EQD74181.1"/>
    <property type="molecule type" value="Genomic_DNA"/>
</dbReference>
<organism evidence="2">
    <name type="scientific">mine drainage metagenome</name>
    <dbReference type="NCBI Taxonomy" id="410659"/>
    <lineage>
        <taxon>unclassified sequences</taxon>
        <taxon>metagenomes</taxon>
        <taxon>ecological metagenomes</taxon>
    </lineage>
</organism>
<sequence>MGATRRKFTLEFKTEAAHRVIDSGQAFIPEVASELSISQEALYRWVKDERIRLEAASSVNEGPLSADERRELIKLRREMAELKKDNEFLGKAAAYFAAKQANKKDLP</sequence>
<dbReference type="SUPFAM" id="SSF46689">
    <property type="entry name" value="Homeodomain-like"/>
    <property type="match status" value="1"/>
</dbReference>
<evidence type="ECO:0000256" key="1">
    <source>
        <dbReference type="SAM" id="Coils"/>
    </source>
</evidence>
<dbReference type="GO" id="GO:0003677">
    <property type="term" value="F:DNA binding"/>
    <property type="evidence" value="ECO:0007669"/>
    <property type="project" value="InterPro"/>
</dbReference>
<dbReference type="Gene3D" id="1.10.10.60">
    <property type="entry name" value="Homeodomain-like"/>
    <property type="match status" value="1"/>
</dbReference>
<dbReference type="GO" id="GO:0006313">
    <property type="term" value="P:DNA transposition"/>
    <property type="evidence" value="ECO:0007669"/>
    <property type="project" value="InterPro"/>
</dbReference>
<dbReference type="GO" id="GO:0004803">
    <property type="term" value="F:transposase activity"/>
    <property type="evidence" value="ECO:0007669"/>
    <property type="project" value="InterPro"/>
</dbReference>
<reference evidence="2" key="1">
    <citation type="submission" date="2013-08" db="EMBL/GenBank/DDBJ databases">
        <authorList>
            <person name="Mendez C."/>
            <person name="Richter M."/>
            <person name="Ferrer M."/>
            <person name="Sanchez J."/>
        </authorList>
    </citation>
    <scope>NUCLEOTIDE SEQUENCE</scope>
</reference>
<proteinExistence type="predicted"/>
<gene>
    <name evidence="2" type="ORF">B1A_04591</name>
</gene>
<protein>
    <submittedName>
        <fullName evidence="2">Transposase IS3/IS911 family protein</fullName>
    </submittedName>
</protein>
<feature type="coiled-coil region" evidence="1">
    <location>
        <begin position="65"/>
        <end position="92"/>
    </location>
</feature>
<dbReference type="InterPro" id="IPR002514">
    <property type="entry name" value="Transposase_8"/>
</dbReference>
<dbReference type="Pfam" id="PF01527">
    <property type="entry name" value="HTH_Tnp_1"/>
    <property type="match status" value="1"/>
</dbReference>
<keyword evidence="1" id="KW-0175">Coiled coil</keyword>
<accession>T1BMX3</accession>
<evidence type="ECO:0000313" key="2">
    <source>
        <dbReference type="EMBL" id="EQD74181.1"/>
    </source>
</evidence>
<name>T1BMX3_9ZZZZ</name>
<dbReference type="AlphaFoldDB" id="T1BMX3"/>
<reference evidence="2" key="2">
    <citation type="journal article" date="2014" name="ISME J.">
        <title>Microbial stratification in low pH oxic and suboxic macroscopic growths along an acid mine drainage.</title>
        <authorList>
            <person name="Mendez-Garcia C."/>
            <person name="Mesa V."/>
            <person name="Sprenger R.R."/>
            <person name="Richter M."/>
            <person name="Diez M.S."/>
            <person name="Solano J."/>
            <person name="Bargiela R."/>
            <person name="Golyshina O.V."/>
            <person name="Manteca A."/>
            <person name="Ramos J.L."/>
            <person name="Gallego J.R."/>
            <person name="Llorente I."/>
            <person name="Martins Dos Santos V.A."/>
            <person name="Jensen O.N."/>
            <person name="Pelaez A.I."/>
            <person name="Sanchez J."/>
            <person name="Ferrer M."/>
        </authorList>
    </citation>
    <scope>NUCLEOTIDE SEQUENCE</scope>
</reference>
<dbReference type="InterPro" id="IPR009057">
    <property type="entry name" value="Homeodomain-like_sf"/>
</dbReference>